<feature type="region of interest" description="Disordered" evidence="1">
    <location>
        <begin position="92"/>
        <end position="112"/>
    </location>
</feature>
<evidence type="ECO:0000313" key="2">
    <source>
        <dbReference type="EMBL" id="MBP1464795.1"/>
    </source>
</evidence>
<feature type="compositionally biased region" description="Basic and acidic residues" evidence="1">
    <location>
        <begin position="102"/>
        <end position="112"/>
    </location>
</feature>
<comment type="caution">
    <text evidence="2">The sequence shown here is derived from an EMBL/GenBank/DDBJ whole genome shotgun (WGS) entry which is preliminary data.</text>
</comment>
<organism evidence="2 3">
    <name type="scientific">Candidatus Chloroploca mongolica</name>
    <dbReference type="NCBI Taxonomy" id="2528176"/>
    <lineage>
        <taxon>Bacteria</taxon>
        <taxon>Bacillati</taxon>
        <taxon>Chloroflexota</taxon>
        <taxon>Chloroflexia</taxon>
        <taxon>Chloroflexales</taxon>
        <taxon>Chloroflexineae</taxon>
        <taxon>Oscillochloridaceae</taxon>
        <taxon>Candidatus Chloroploca</taxon>
    </lineage>
</organism>
<dbReference type="RefSeq" id="WP_135476844.1">
    <property type="nucleotide sequence ID" value="NZ_SIJK02000004.1"/>
</dbReference>
<dbReference type="Proteomes" id="UP001193081">
    <property type="component" value="Unassembled WGS sequence"/>
</dbReference>
<evidence type="ECO:0008006" key="4">
    <source>
        <dbReference type="Google" id="ProtNLM"/>
    </source>
</evidence>
<reference evidence="2 3" key="1">
    <citation type="submission" date="2021-03" db="EMBL/GenBank/DDBJ databases">
        <authorList>
            <person name="Grouzdev D.S."/>
        </authorList>
    </citation>
    <scope>NUCLEOTIDE SEQUENCE [LARGE SCALE GENOMIC DNA]</scope>
    <source>
        <strain evidence="2 3">M50-1</strain>
    </source>
</reference>
<sequence>MTALEEPAIHACACPICQAASDPAVVSRHHQINVLLSRLTEPQRRWYVGFLAQEPASPGLRQWVLITGLARNTIRRGQQELAAGLADVPAVRQRRTGAGRPAAEKKTRFWKP</sequence>
<dbReference type="EMBL" id="SIJK02000004">
    <property type="protein sequence ID" value="MBP1464795.1"/>
    <property type="molecule type" value="Genomic_DNA"/>
</dbReference>
<gene>
    <name evidence="2" type="ORF">EYB53_003630</name>
</gene>
<evidence type="ECO:0000313" key="3">
    <source>
        <dbReference type="Proteomes" id="UP001193081"/>
    </source>
</evidence>
<evidence type="ECO:0000256" key="1">
    <source>
        <dbReference type="SAM" id="MobiDB-lite"/>
    </source>
</evidence>
<name>A0ABS4D5U7_9CHLR</name>
<protein>
    <recommendedName>
        <fullName evidence="4">Transposase</fullName>
    </recommendedName>
</protein>
<keyword evidence="3" id="KW-1185">Reference proteome</keyword>
<accession>A0ABS4D5U7</accession>
<proteinExistence type="predicted"/>